<dbReference type="PIRSF" id="PIRSF027807">
    <property type="entry name" value="Cerberus"/>
    <property type="match status" value="1"/>
</dbReference>
<dbReference type="RefSeq" id="XP_008709953.2">
    <property type="nucleotide sequence ID" value="XM_008711731.2"/>
</dbReference>
<dbReference type="GO" id="GO:0048513">
    <property type="term" value="P:animal organ development"/>
    <property type="evidence" value="ECO:0007669"/>
    <property type="project" value="UniProtKB-ARBA"/>
</dbReference>
<evidence type="ECO:0000313" key="11">
    <source>
        <dbReference type="Proteomes" id="UP000261680"/>
    </source>
</evidence>
<feature type="chain" id="PRO_5035498649" description="DAN domain family member 5" evidence="9">
    <location>
        <begin position="19"/>
        <end position="190"/>
    </location>
</feature>
<dbReference type="InterPro" id="IPR016860">
    <property type="entry name" value="Cerberus"/>
</dbReference>
<dbReference type="Pfam" id="PF03045">
    <property type="entry name" value="DAN"/>
    <property type="match status" value="1"/>
</dbReference>
<dbReference type="Gene3D" id="2.10.90.10">
    <property type="entry name" value="Cystine-knot cytokines"/>
    <property type="match status" value="1"/>
</dbReference>
<keyword evidence="5" id="KW-1015">Disulfide bond</keyword>
<dbReference type="GO" id="GO:0003002">
    <property type="term" value="P:regionalization"/>
    <property type="evidence" value="ECO:0007669"/>
    <property type="project" value="UniProtKB-ARBA"/>
</dbReference>
<dbReference type="KEGG" id="umr:103682144"/>
<evidence type="ECO:0000256" key="9">
    <source>
        <dbReference type="PIRNR" id="PIRNR027807"/>
    </source>
</evidence>
<keyword evidence="3 9" id="KW-0964">Secreted</keyword>
<evidence type="ECO:0000256" key="5">
    <source>
        <dbReference type="ARBA" id="ARBA00023157"/>
    </source>
</evidence>
<dbReference type="CTD" id="199699"/>
<keyword evidence="11" id="KW-1185">Reference proteome</keyword>
<dbReference type="InterPro" id="IPR029034">
    <property type="entry name" value="Cystine-knot_cytokine"/>
</dbReference>
<dbReference type="GO" id="GO:0032926">
    <property type="term" value="P:negative regulation of activin receptor signaling pathway"/>
    <property type="evidence" value="ECO:0007669"/>
    <property type="project" value="UniProtKB-ARBA"/>
</dbReference>
<evidence type="ECO:0000256" key="7">
    <source>
        <dbReference type="ARBA" id="ARBA00073705"/>
    </source>
</evidence>
<evidence type="ECO:0000256" key="2">
    <source>
        <dbReference type="ARBA" id="ARBA00007872"/>
    </source>
</evidence>
<feature type="domain" description="CTCK" evidence="10">
    <location>
        <begin position="104"/>
        <end position="190"/>
    </location>
</feature>
<proteinExistence type="inferred from homology"/>
<dbReference type="PANTHER" id="PTHR15273">
    <property type="entry name" value="DAN DOMAIN FAMILY MEMBER 5"/>
    <property type="match status" value="1"/>
</dbReference>
<name>A0A384DSH8_URSMA</name>
<comment type="similarity">
    <text evidence="2 9">Belongs to the DAN family.</text>
</comment>
<evidence type="ECO:0000313" key="12">
    <source>
        <dbReference type="RefSeq" id="XP_008709953.2"/>
    </source>
</evidence>
<protein>
    <recommendedName>
        <fullName evidence="7">DAN domain family member 5</fullName>
    </recommendedName>
    <alternativeName>
        <fullName evidence="8">Cerberus-like protein 2</fullName>
    </alternativeName>
</protein>
<dbReference type="PANTHER" id="PTHR15273:SF5">
    <property type="entry name" value="DAN DOMAIN FAMILY MEMBER 5"/>
    <property type="match status" value="1"/>
</dbReference>
<comment type="subcellular location">
    <subcellularLocation>
        <location evidence="1 9">Secreted</location>
    </subcellularLocation>
</comment>
<dbReference type="OrthoDB" id="10061784at2759"/>
<dbReference type="FunFam" id="2.10.90.10:FF:000045">
    <property type="entry name" value="DAN domain BMP antagonist family member 5"/>
    <property type="match status" value="1"/>
</dbReference>
<accession>A0A384DSH8</accession>
<dbReference type="AlphaFoldDB" id="A0A384DSH8"/>
<evidence type="ECO:0000259" key="10">
    <source>
        <dbReference type="SMART" id="SM00041"/>
    </source>
</evidence>
<sequence>MFPSQLTALLSLLSGAQLHTGSRRPGPLGPSSQLWAATNQTQALGQGTLGSQVQSSALSSWKAFLGLQKTGPLGRGSLHHGQEVAPTVSLPLDPQEVAHETCKAVPYTQVLSQPGCTAVHLRNHLCFGHCSSLYLPSSDPTALVLCNSCAPTRKRWTPVVLWCWAGSPASRRRVKTSTVLIEGCQCSPKA</sequence>
<dbReference type="GO" id="GO:0005576">
    <property type="term" value="C:extracellular region"/>
    <property type="evidence" value="ECO:0007669"/>
    <property type="project" value="UniProtKB-SubCell"/>
</dbReference>
<evidence type="ECO:0000256" key="8">
    <source>
        <dbReference type="ARBA" id="ARBA00077866"/>
    </source>
</evidence>
<dbReference type="SMART" id="SM00041">
    <property type="entry name" value="CT"/>
    <property type="match status" value="1"/>
</dbReference>
<dbReference type="Proteomes" id="UP000261680">
    <property type="component" value="Unplaced"/>
</dbReference>
<dbReference type="InterPro" id="IPR004133">
    <property type="entry name" value="DAN_dom"/>
</dbReference>
<keyword evidence="4 9" id="KW-0732">Signal</keyword>
<dbReference type="STRING" id="29073.ENSUMAP00000007875"/>
<evidence type="ECO:0000256" key="3">
    <source>
        <dbReference type="ARBA" id="ARBA00022525"/>
    </source>
</evidence>
<reference evidence="12" key="1">
    <citation type="submission" date="2025-08" db="UniProtKB">
        <authorList>
            <consortium name="RefSeq"/>
        </authorList>
    </citation>
    <scope>IDENTIFICATION</scope>
    <source>
        <tissue evidence="12">Whole blood</tissue>
    </source>
</reference>
<evidence type="ECO:0000256" key="4">
    <source>
        <dbReference type="ARBA" id="ARBA00022729"/>
    </source>
</evidence>
<organism evidence="11 12">
    <name type="scientific">Ursus maritimus</name>
    <name type="common">Polar bear</name>
    <name type="synonym">Thalarctos maritimus</name>
    <dbReference type="NCBI Taxonomy" id="29073"/>
    <lineage>
        <taxon>Eukaryota</taxon>
        <taxon>Metazoa</taxon>
        <taxon>Chordata</taxon>
        <taxon>Craniata</taxon>
        <taxon>Vertebrata</taxon>
        <taxon>Euteleostomi</taxon>
        <taxon>Mammalia</taxon>
        <taxon>Eutheria</taxon>
        <taxon>Laurasiatheria</taxon>
        <taxon>Carnivora</taxon>
        <taxon>Caniformia</taxon>
        <taxon>Ursidae</taxon>
        <taxon>Ursus</taxon>
    </lineage>
</organism>
<dbReference type="GeneID" id="103682144"/>
<gene>
    <name evidence="12" type="primary">DAND5</name>
</gene>
<feature type="signal peptide" evidence="9">
    <location>
        <begin position="1"/>
        <end position="18"/>
    </location>
</feature>
<evidence type="ECO:0000256" key="6">
    <source>
        <dbReference type="ARBA" id="ARBA00023180"/>
    </source>
</evidence>
<keyword evidence="6" id="KW-0325">Glycoprotein</keyword>
<dbReference type="InterPro" id="IPR006207">
    <property type="entry name" value="Cys_knot_C"/>
</dbReference>
<evidence type="ECO:0000256" key="1">
    <source>
        <dbReference type="ARBA" id="ARBA00004613"/>
    </source>
</evidence>